<keyword evidence="3" id="KW-0456">Lyase</keyword>
<dbReference type="RefSeq" id="WP_036532196.1">
    <property type="nucleotide sequence ID" value="NZ_JJML01000016.1"/>
</dbReference>
<proteinExistence type="predicted"/>
<dbReference type="AlphaFoldDB" id="A0A098TKZ0"/>
<dbReference type="SMART" id="SM00567">
    <property type="entry name" value="EZ_HEAT"/>
    <property type="match status" value="4"/>
</dbReference>
<gene>
    <name evidence="3" type="ORF">DO97_02720</name>
</gene>
<sequence>MNPTPESVQQLLQSEDLGDRLRGVNHLRTLEPHQAFELIQTAIADANPRVRYAALSQMATLGSQDRGRSQTILRDRLLNEREMDVQAAAADAISALHLTELFEDLEAVYNSTPEWLLKFSIVAALGELGDLRALPLLEDALDSGTDLLQIAAIGSLGELGDQRAVPLLIPYAAHTDWQIRYRVVQAFQRLGGPDTLGTLAQLASDAVEQIANEAQAALEANR</sequence>
<comment type="caution">
    <text evidence="3">The sequence shown here is derived from an EMBL/GenBank/DDBJ whole genome shotgun (WGS) entry which is preliminary data.</text>
</comment>
<dbReference type="Pfam" id="PF13646">
    <property type="entry name" value="HEAT_2"/>
    <property type="match status" value="2"/>
</dbReference>
<dbReference type="EMBL" id="JJML01000016">
    <property type="protein sequence ID" value="KGF72990.1"/>
    <property type="molecule type" value="Genomic_DNA"/>
</dbReference>
<evidence type="ECO:0000313" key="4">
    <source>
        <dbReference type="Proteomes" id="UP000030170"/>
    </source>
</evidence>
<dbReference type="PANTHER" id="PTHR12697">
    <property type="entry name" value="PBS LYASE HEAT-LIKE PROTEIN"/>
    <property type="match status" value="1"/>
</dbReference>
<keyword evidence="2" id="KW-0605">Phycobilisome</keyword>
<dbReference type="GO" id="GO:0030089">
    <property type="term" value="C:phycobilisome"/>
    <property type="evidence" value="ECO:0007669"/>
    <property type="project" value="UniProtKB-KW"/>
</dbReference>
<dbReference type="InterPro" id="IPR016024">
    <property type="entry name" value="ARM-type_fold"/>
</dbReference>
<evidence type="ECO:0000313" key="3">
    <source>
        <dbReference type="EMBL" id="KGF72990.1"/>
    </source>
</evidence>
<dbReference type="InterPro" id="IPR011989">
    <property type="entry name" value="ARM-like"/>
</dbReference>
<keyword evidence="4" id="KW-1185">Reference proteome</keyword>
<protein>
    <submittedName>
        <fullName evidence="3">Phycocyanin alpha phycocyanobilin lyase</fullName>
    </submittedName>
</protein>
<dbReference type="STRING" id="1497020.DO97_02720"/>
<dbReference type="Proteomes" id="UP000030170">
    <property type="component" value="Unassembled WGS sequence"/>
</dbReference>
<dbReference type="PANTHER" id="PTHR12697:SF39">
    <property type="entry name" value="SLR1687 PROTEIN"/>
    <property type="match status" value="1"/>
</dbReference>
<dbReference type="SUPFAM" id="SSF48371">
    <property type="entry name" value="ARM repeat"/>
    <property type="match status" value="1"/>
</dbReference>
<evidence type="ECO:0000256" key="2">
    <source>
        <dbReference type="ARBA" id="ARBA00022738"/>
    </source>
</evidence>
<dbReference type="InterPro" id="IPR004155">
    <property type="entry name" value="PBS_lyase_HEAT"/>
</dbReference>
<evidence type="ECO:0000256" key="1">
    <source>
        <dbReference type="ARBA" id="ARBA00022549"/>
    </source>
</evidence>
<dbReference type="OrthoDB" id="510108at2"/>
<accession>A0A098TKZ0</accession>
<keyword evidence="1" id="KW-0042">Antenna complex</keyword>
<name>A0A098TKZ0_9CYAN</name>
<dbReference type="Gene3D" id="1.25.10.10">
    <property type="entry name" value="Leucine-rich Repeat Variant"/>
    <property type="match status" value="1"/>
</dbReference>
<dbReference type="NCBIfam" id="NF045915">
    <property type="entry name" value="PhycobilmeDegNblB"/>
    <property type="match status" value="1"/>
</dbReference>
<dbReference type="GO" id="GO:0016829">
    <property type="term" value="F:lyase activity"/>
    <property type="evidence" value="ECO:0007669"/>
    <property type="project" value="UniProtKB-KW"/>
</dbReference>
<organism evidence="3 4">
    <name type="scientific">Neosynechococcus sphagnicola sy1</name>
    <dbReference type="NCBI Taxonomy" id="1497020"/>
    <lineage>
        <taxon>Bacteria</taxon>
        <taxon>Bacillati</taxon>
        <taxon>Cyanobacteriota</taxon>
        <taxon>Cyanophyceae</taxon>
        <taxon>Neosynechococcales</taxon>
        <taxon>Neosynechococcaceae</taxon>
        <taxon>Neosynechococcus</taxon>
    </lineage>
</organism>
<reference evidence="3 4" key="1">
    <citation type="journal article" date="2014" name="Mol. Ecol.">
        <title>Evolution of Synechococcus.</title>
        <authorList>
            <person name="Dvorak P."/>
            <person name="Casamatta D."/>
            <person name="Hasler P."/>
            <person name="Poulickova A."/>
            <person name="Ondrej V."/>
            <person name="Sanges R."/>
        </authorList>
    </citation>
    <scope>NUCLEOTIDE SEQUENCE [LARGE SCALE GENOMIC DNA]</scope>
    <source>
        <strain evidence="3 4">CAUP A 1101</strain>
    </source>
</reference>
<dbReference type="GO" id="GO:0016491">
    <property type="term" value="F:oxidoreductase activity"/>
    <property type="evidence" value="ECO:0007669"/>
    <property type="project" value="TreeGrafter"/>
</dbReference>